<dbReference type="AlphaFoldDB" id="D8RLB1"/>
<feature type="compositionally biased region" description="Low complexity" evidence="1">
    <location>
        <begin position="1"/>
        <end position="13"/>
    </location>
</feature>
<name>D8RLB1_SELML</name>
<dbReference type="InParanoid" id="D8RLB1"/>
<gene>
    <name evidence="2" type="ORF">SELMODRAFT_412735</name>
</gene>
<accession>D8RLB1</accession>
<evidence type="ECO:0000313" key="2">
    <source>
        <dbReference type="EMBL" id="EFJ26882.1"/>
    </source>
</evidence>
<evidence type="ECO:0000256" key="1">
    <source>
        <dbReference type="SAM" id="MobiDB-lite"/>
    </source>
</evidence>
<proteinExistence type="predicted"/>
<sequence length="116" mass="13301">MTRLSFFTSTRSTPHVYEGSVSKRPRTEQSKTEEASRGKKICEEEDAHIAYETDECPLDKCLQLTNEEHVLFAKLGNLRMKLAAEKQKRKENKGRGRTLIFADGGLRNFRCIVIPK</sequence>
<dbReference type="HOGENOM" id="CLU_2101129_0_0_1"/>
<organism evidence="3">
    <name type="scientific">Selaginella moellendorffii</name>
    <name type="common">Spikemoss</name>
    <dbReference type="NCBI Taxonomy" id="88036"/>
    <lineage>
        <taxon>Eukaryota</taxon>
        <taxon>Viridiplantae</taxon>
        <taxon>Streptophyta</taxon>
        <taxon>Embryophyta</taxon>
        <taxon>Tracheophyta</taxon>
        <taxon>Lycopodiopsida</taxon>
        <taxon>Selaginellales</taxon>
        <taxon>Selaginellaceae</taxon>
        <taxon>Selaginella</taxon>
    </lineage>
</organism>
<reference evidence="2 3" key="1">
    <citation type="journal article" date="2011" name="Science">
        <title>The Selaginella genome identifies genetic changes associated with the evolution of vascular plants.</title>
        <authorList>
            <person name="Banks J.A."/>
            <person name="Nishiyama T."/>
            <person name="Hasebe M."/>
            <person name="Bowman J.L."/>
            <person name="Gribskov M."/>
            <person name="dePamphilis C."/>
            <person name="Albert V.A."/>
            <person name="Aono N."/>
            <person name="Aoyama T."/>
            <person name="Ambrose B.A."/>
            <person name="Ashton N.W."/>
            <person name="Axtell M.J."/>
            <person name="Barker E."/>
            <person name="Barker M.S."/>
            <person name="Bennetzen J.L."/>
            <person name="Bonawitz N.D."/>
            <person name="Chapple C."/>
            <person name="Cheng C."/>
            <person name="Correa L.G."/>
            <person name="Dacre M."/>
            <person name="DeBarry J."/>
            <person name="Dreyer I."/>
            <person name="Elias M."/>
            <person name="Engstrom E.M."/>
            <person name="Estelle M."/>
            <person name="Feng L."/>
            <person name="Finet C."/>
            <person name="Floyd S.K."/>
            <person name="Frommer W.B."/>
            <person name="Fujita T."/>
            <person name="Gramzow L."/>
            <person name="Gutensohn M."/>
            <person name="Harholt J."/>
            <person name="Hattori M."/>
            <person name="Heyl A."/>
            <person name="Hirai T."/>
            <person name="Hiwatashi Y."/>
            <person name="Ishikawa M."/>
            <person name="Iwata M."/>
            <person name="Karol K.G."/>
            <person name="Koehler B."/>
            <person name="Kolukisaoglu U."/>
            <person name="Kubo M."/>
            <person name="Kurata T."/>
            <person name="Lalonde S."/>
            <person name="Li K."/>
            <person name="Li Y."/>
            <person name="Litt A."/>
            <person name="Lyons E."/>
            <person name="Manning G."/>
            <person name="Maruyama T."/>
            <person name="Michael T.P."/>
            <person name="Mikami K."/>
            <person name="Miyazaki S."/>
            <person name="Morinaga S."/>
            <person name="Murata T."/>
            <person name="Mueller-Roeber B."/>
            <person name="Nelson D.R."/>
            <person name="Obara M."/>
            <person name="Oguri Y."/>
            <person name="Olmstead R.G."/>
            <person name="Onodera N."/>
            <person name="Petersen B.L."/>
            <person name="Pils B."/>
            <person name="Prigge M."/>
            <person name="Rensing S.A."/>
            <person name="Riano-Pachon D.M."/>
            <person name="Roberts A.W."/>
            <person name="Sato Y."/>
            <person name="Scheller H.V."/>
            <person name="Schulz B."/>
            <person name="Schulz C."/>
            <person name="Shakirov E.V."/>
            <person name="Shibagaki N."/>
            <person name="Shinohara N."/>
            <person name="Shippen D.E."/>
            <person name="Soerensen I."/>
            <person name="Sotooka R."/>
            <person name="Sugimoto N."/>
            <person name="Sugita M."/>
            <person name="Sumikawa N."/>
            <person name="Tanurdzic M."/>
            <person name="Theissen G."/>
            <person name="Ulvskov P."/>
            <person name="Wakazuki S."/>
            <person name="Weng J.K."/>
            <person name="Willats W.W."/>
            <person name="Wipf D."/>
            <person name="Wolf P.G."/>
            <person name="Yang L."/>
            <person name="Zimmer A.D."/>
            <person name="Zhu Q."/>
            <person name="Mitros T."/>
            <person name="Hellsten U."/>
            <person name="Loque D."/>
            <person name="Otillar R."/>
            <person name="Salamov A."/>
            <person name="Schmutz J."/>
            <person name="Shapiro H."/>
            <person name="Lindquist E."/>
            <person name="Lucas S."/>
            <person name="Rokhsar D."/>
            <person name="Grigoriev I.V."/>
        </authorList>
    </citation>
    <scope>NUCLEOTIDE SEQUENCE [LARGE SCALE GENOMIC DNA]</scope>
</reference>
<dbReference type="EMBL" id="GL377583">
    <property type="protein sequence ID" value="EFJ26882.1"/>
    <property type="molecule type" value="Genomic_DNA"/>
</dbReference>
<feature type="compositionally biased region" description="Basic and acidic residues" evidence="1">
    <location>
        <begin position="25"/>
        <end position="38"/>
    </location>
</feature>
<feature type="region of interest" description="Disordered" evidence="1">
    <location>
        <begin position="1"/>
        <end position="38"/>
    </location>
</feature>
<dbReference type="Proteomes" id="UP000001514">
    <property type="component" value="Unassembled WGS sequence"/>
</dbReference>
<evidence type="ECO:0000313" key="3">
    <source>
        <dbReference type="Proteomes" id="UP000001514"/>
    </source>
</evidence>
<dbReference type="Gramene" id="EFJ26882">
    <property type="protein sequence ID" value="EFJ26882"/>
    <property type="gene ID" value="SELMODRAFT_412735"/>
</dbReference>
<protein>
    <submittedName>
        <fullName evidence="2">Uncharacterized protein</fullName>
    </submittedName>
</protein>
<dbReference type="KEGG" id="smo:SELMODRAFT_412735"/>
<keyword evidence="3" id="KW-1185">Reference proteome</keyword>